<feature type="domain" description="Tyr recombinase" evidence="2">
    <location>
        <begin position="190"/>
        <end position="373"/>
    </location>
</feature>
<dbReference type="GO" id="GO:0006310">
    <property type="term" value="P:DNA recombination"/>
    <property type="evidence" value="ECO:0007669"/>
    <property type="project" value="UniProtKB-KW"/>
</dbReference>
<dbReference type="GO" id="GO:0015074">
    <property type="term" value="P:DNA integration"/>
    <property type="evidence" value="ECO:0007669"/>
    <property type="project" value="InterPro"/>
</dbReference>
<keyword evidence="4" id="KW-1185">Reference proteome</keyword>
<keyword evidence="1" id="KW-0233">DNA recombination</keyword>
<proteinExistence type="predicted"/>
<organism evidence="3 4">
    <name type="scientific">Aeoliella mucimassa</name>
    <dbReference type="NCBI Taxonomy" id="2527972"/>
    <lineage>
        <taxon>Bacteria</taxon>
        <taxon>Pseudomonadati</taxon>
        <taxon>Planctomycetota</taxon>
        <taxon>Planctomycetia</taxon>
        <taxon>Pirellulales</taxon>
        <taxon>Lacipirellulaceae</taxon>
        <taxon>Aeoliella</taxon>
    </lineage>
</organism>
<dbReference type="PROSITE" id="PS51898">
    <property type="entry name" value="TYR_RECOMBINASE"/>
    <property type="match status" value="1"/>
</dbReference>
<dbReference type="InterPro" id="IPR002104">
    <property type="entry name" value="Integrase_catalytic"/>
</dbReference>
<accession>A0A518ALT2</accession>
<dbReference type="KEGG" id="amuc:Pan181_18840"/>
<dbReference type="Proteomes" id="UP000315750">
    <property type="component" value="Chromosome"/>
</dbReference>
<dbReference type="AlphaFoldDB" id="A0A518ALT2"/>
<dbReference type="InterPro" id="IPR011010">
    <property type="entry name" value="DNA_brk_join_enz"/>
</dbReference>
<evidence type="ECO:0000256" key="1">
    <source>
        <dbReference type="ARBA" id="ARBA00023172"/>
    </source>
</evidence>
<dbReference type="InterPro" id="IPR013762">
    <property type="entry name" value="Integrase-like_cat_sf"/>
</dbReference>
<dbReference type="Gene3D" id="1.10.443.10">
    <property type="entry name" value="Intergrase catalytic core"/>
    <property type="match status" value="1"/>
</dbReference>
<name>A0A518ALT2_9BACT</name>
<dbReference type="SUPFAM" id="SSF56349">
    <property type="entry name" value="DNA breaking-rejoining enzymes"/>
    <property type="match status" value="1"/>
</dbReference>
<dbReference type="GO" id="GO:0003677">
    <property type="term" value="F:DNA binding"/>
    <property type="evidence" value="ECO:0007669"/>
    <property type="project" value="InterPro"/>
</dbReference>
<dbReference type="Pfam" id="PF00589">
    <property type="entry name" value="Phage_integrase"/>
    <property type="match status" value="1"/>
</dbReference>
<gene>
    <name evidence="3" type="ORF">Pan181_18840</name>
</gene>
<dbReference type="EMBL" id="CP036278">
    <property type="protein sequence ID" value="QDU55690.1"/>
    <property type="molecule type" value="Genomic_DNA"/>
</dbReference>
<sequence length="388" mass="44134">MAHSSNAFKPEKPRADFPLFPHQRGYWAKKVRGKLHYFGKIEADPKGEAALEQWLDQKDYLLAGRKPRTPDDGCTVMALCNAFLTAKTRQREAGELSPRTFKDYHKTCDKLLAHFGKKRLVDDLQPEEFGILRAKWSRTLGAYALAGEVQQARTVFKFGYDNSLIDRPVRFGSEFKQPSKKAKRVAKQTTGERMLEAEQLQAILKKAKQPLHAMILLGVNCGFGNFDVASLSQSAVDLQGGWIDFPRSKTAIPRRCPLWPETVTSLKEAIAKRPEANHKDHDGLCFLTRYGNPWGYSDKADSPLSQRFRKLLEDANSYRHGISFYVLRHVFQTIAGDSRDPDAVRAIMGHIDNTMSGEYRERIPDDRLRGCVNVVRAWLFPNPKKRAK</sequence>
<reference evidence="3 4" key="1">
    <citation type="submission" date="2019-02" db="EMBL/GenBank/DDBJ databases">
        <title>Deep-cultivation of Planctomycetes and their phenomic and genomic characterization uncovers novel biology.</title>
        <authorList>
            <person name="Wiegand S."/>
            <person name="Jogler M."/>
            <person name="Boedeker C."/>
            <person name="Pinto D."/>
            <person name="Vollmers J."/>
            <person name="Rivas-Marin E."/>
            <person name="Kohn T."/>
            <person name="Peeters S.H."/>
            <person name="Heuer A."/>
            <person name="Rast P."/>
            <person name="Oberbeckmann S."/>
            <person name="Bunk B."/>
            <person name="Jeske O."/>
            <person name="Meyerdierks A."/>
            <person name="Storesund J.E."/>
            <person name="Kallscheuer N."/>
            <person name="Luecker S."/>
            <person name="Lage O.M."/>
            <person name="Pohl T."/>
            <person name="Merkel B.J."/>
            <person name="Hornburger P."/>
            <person name="Mueller R.-W."/>
            <person name="Bruemmer F."/>
            <person name="Labrenz M."/>
            <person name="Spormann A.M."/>
            <person name="Op den Camp H."/>
            <person name="Overmann J."/>
            <person name="Amann R."/>
            <person name="Jetten M.S.M."/>
            <person name="Mascher T."/>
            <person name="Medema M.H."/>
            <person name="Devos D.P."/>
            <person name="Kaster A.-K."/>
            <person name="Ovreas L."/>
            <person name="Rohde M."/>
            <person name="Galperin M.Y."/>
            <person name="Jogler C."/>
        </authorList>
    </citation>
    <scope>NUCLEOTIDE SEQUENCE [LARGE SCALE GENOMIC DNA]</scope>
    <source>
        <strain evidence="3 4">Pan181</strain>
    </source>
</reference>
<protein>
    <submittedName>
        <fullName evidence="3">Phage integrase family protein</fullName>
    </submittedName>
</protein>
<evidence type="ECO:0000259" key="2">
    <source>
        <dbReference type="PROSITE" id="PS51898"/>
    </source>
</evidence>
<dbReference type="RefSeq" id="WP_231943851.1">
    <property type="nucleotide sequence ID" value="NZ_CP036278.1"/>
</dbReference>
<evidence type="ECO:0000313" key="4">
    <source>
        <dbReference type="Proteomes" id="UP000315750"/>
    </source>
</evidence>
<evidence type="ECO:0000313" key="3">
    <source>
        <dbReference type="EMBL" id="QDU55690.1"/>
    </source>
</evidence>